<evidence type="ECO:0000256" key="3">
    <source>
        <dbReference type="ARBA" id="ARBA00023002"/>
    </source>
</evidence>
<keyword evidence="3" id="KW-0560">Oxidoreductase</keyword>
<keyword evidence="2 4" id="KW-0862">Zinc</keyword>
<evidence type="ECO:0000256" key="4">
    <source>
        <dbReference type="RuleBase" id="RU361277"/>
    </source>
</evidence>
<dbReference type="Pfam" id="PF08240">
    <property type="entry name" value="ADH_N"/>
    <property type="match status" value="1"/>
</dbReference>
<dbReference type="SUPFAM" id="SSF51735">
    <property type="entry name" value="NAD(P)-binding Rossmann-fold domains"/>
    <property type="match status" value="1"/>
</dbReference>
<dbReference type="Proteomes" id="UP001060164">
    <property type="component" value="Chromosome"/>
</dbReference>
<keyword evidence="8" id="KW-1185">Reference proteome</keyword>
<evidence type="ECO:0000256" key="1">
    <source>
        <dbReference type="ARBA" id="ARBA00022723"/>
    </source>
</evidence>
<name>A0ABY5VFJ5_9FIRM</name>
<organism evidence="7 8">
    <name type="scientific">Ruminococcus gauvreauii</name>
    <dbReference type="NCBI Taxonomy" id="438033"/>
    <lineage>
        <taxon>Bacteria</taxon>
        <taxon>Bacillati</taxon>
        <taxon>Bacillota</taxon>
        <taxon>Clostridia</taxon>
        <taxon>Eubacteriales</taxon>
        <taxon>Oscillospiraceae</taxon>
        <taxon>Ruminococcus</taxon>
    </lineage>
</organism>
<protein>
    <submittedName>
        <fullName evidence="7">Alcohol dehydrogenase catalytic domain-containing protein</fullName>
    </submittedName>
</protein>
<dbReference type="Gene3D" id="3.40.50.720">
    <property type="entry name" value="NAD(P)-binding Rossmann-like Domain"/>
    <property type="match status" value="1"/>
</dbReference>
<dbReference type="InterPro" id="IPR050129">
    <property type="entry name" value="Zn_alcohol_dh"/>
</dbReference>
<dbReference type="PANTHER" id="PTHR43401">
    <property type="entry name" value="L-THREONINE 3-DEHYDROGENASE"/>
    <property type="match status" value="1"/>
</dbReference>
<gene>
    <name evidence="7" type="ORF">NQ502_16800</name>
</gene>
<feature type="domain" description="Alcohol dehydrogenase-like C-terminal" evidence="5">
    <location>
        <begin position="176"/>
        <end position="303"/>
    </location>
</feature>
<evidence type="ECO:0000259" key="6">
    <source>
        <dbReference type="Pfam" id="PF08240"/>
    </source>
</evidence>
<dbReference type="InterPro" id="IPR011032">
    <property type="entry name" value="GroES-like_sf"/>
</dbReference>
<dbReference type="EMBL" id="CP102290">
    <property type="protein sequence ID" value="UWP59008.1"/>
    <property type="molecule type" value="Genomic_DNA"/>
</dbReference>
<dbReference type="Gene3D" id="3.90.180.10">
    <property type="entry name" value="Medium-chain alcohol dehydrogenases, catalytic domain"/>
    <property type="match status" value="1"/>
</dbReference>
<evidence type="ECO:0000313" key="8">
    <source>
        <dbReference type="Proteomes" id="UP001060164"/>
    </source>
</evidence>
<feature type="domain" description="Alcohol dehydrogenase-like N-terminal" evidence="6">
    <location>
        <begin position="28"/>
        <end position="137"/>
    </location>
</feature>
<dbReference type="InterPro" id="IPR013149">
    <property type="entry name" value="ADH-like_C"/>
</dbReference>
<dbReference type="RefSeq" id="WP_044983623.1">
    <property type="nucleotide sequence ID" value="NZ_CABLBR010000047.1"/>
</dbReference>
<evidence type="ECO:0000256" key="2">
    <source>
        <dbReference type="ARBA" id="ARBA00022833"/>
    </source>
</evidence>
<reference evidence="7" key="1">
    <citation type="journal article" date="2022" name="Cell">
        <title>Design, construction, and in vivo augmentation of a complex gut microbiome.</title>
        <authorList>
            <person name="Cheng A.G."/>
            <person name="Ho P.Y."/>
            <person name="Aranda-Diaz A."/>
            <person name="Jain S."/>
            <person name="Yu F.B."/>
            <person name="Meng X."/>
            <person name="Wang M."/>
            <person name="Iakiviak M."/>
            <person name="Nagashima K."/>
            <person name="Zhao A."/>
            <person name="Murugkar P."/>
            <person name="Patil A."/>
            <person name="Atabakhsh K."/>
            <person name="Weakley A."/>
            <person name="Yan J."/>
            <person name="Brumbaugh A.R."/>
            <person name="Higginbottom S."/>
            <person name="Dimas A."/>
            <person name="Shiver A.L."/>
            <person name="Deutschbauer A."/>
            <person name="Neff N."/>
            <person name="Sonnenburg J.L."/>
            <person name="Huang K.C."/>
            <person name="Fischbach M.A."/>
        </authorList>
    </citation>
    <scope>NUCLEOTIDE SEQUENCE</scope>
    <source>
        <strain evidence="7">DSM 19829</strain>
    </source>
</reference>
<dbReference type="InterPro" id="IPR002328">
    <property type="entry name" value="ADH_Zn_CS"/>
</dbReference>
<dbReference type="InterPro" id="IPR013154">
    <property type="entry name" value="ADH-like_N"/>
</dbReference>
<evidence type="ECO:0000313" key="7">
    <source>
        <dbReference type="EMBL" id="UWP59008.1"/>
    </source>
</evidence>
<comment type="similarity">
    <text evidence="4">Belongs to the zinc-containing alcohol dehydrogenase family.</text>
</comment>
<comment type="cofactor">
    <cofactor evidence="4">
        <name>Zn(2+)</name>
        <dbReference type="ChEBI" id="CHEBI:29105"/>
    </cofactor>
</comment>
<evidence type="ECO:0000259" key="5">
    <source>
        <dbReference type="Pfam" id="PF00107"/>
    </source>
</evidence>
<dbReference type="SUPFAM" id="SSF50129">
    <property type="entry name" value="GroES-like"/>
    <property type="match status" value="1"/>
</dbReference>
<accession>A0ABY5VFJ5</accession>
<sequence>MDKMLAAVFKGNGVLELEKREVPKIERPTDVRVKVTAAGICGSDLHVLHVPPAQYAKPGTVMGHEFYGVVDAIGDEVTQFAAGDTVVVDNIEKCHVCEYCRRGMDNLCPDAEIYGQTKPGGFAQYAVIPQAQLFHMPASVRPELAAQTEPLSCVMNGMRKINPMPSQRVLLYGAGPIGLTFIKVLKLYGVKQLAVCEMAEDRRAWAKKCGADLVIDPSGEPVGETVMKKWGGMFDIVIDAVGAGAVFGEAVNLLNAGGKMLIFGQNANAVSQVPPAVITRNELTVMGTYCAHNTFPYAIDLLQDDRLGLEEIVSHKLELKDILTGIQLLREQKACRVIIYPNGIV</sequence>
<proteinExistence type="inferred from homology"/>
<keyword evidence="1 4" id="KW-0479">Metal-binding</keyword>
<dbReference type="PANTHER" id="PTHR43401:SF2">
    <property type="entry name" value="L-THREONINE 3-DEHYDROGENASE"/>
    <property type="match status" value="1"/>
</dbReference>
<dbReference type="Pfam" id="PF00107">
    <property type="entry name" value="ADH_zinc_N"/>
    <property type="match status" value="1"/>
</dbReference>
<dbReference type="PROSITE" id="PS00059">
    <property type="entry name" value="ADH_ZINC"/>
    <property type="match status" value="1"/>
</dbReference>
<dbReference type="InterPro" id="IPR036291">
    <property type="entry name" value="NAD(P)-bd_dom_sf"/>
</dbReference>